<name>A0A7C4LKR8_9PLAN</name>
<feature type="transmembrane region" description="Helical" evidence="1">
    <location>
        <begin position="58"/>
        <end position="79"/>
    </location>
</feature>
<evidence type="ECO:0000256" key="1">
    <source>
        <dbReference type="SAM" id="Phobius"/>
    </source>
</evidence>
<dbReference type="Pfam" id="PF13519">
    <property type="entry name" value="VWA_2"/>
    <property type="match status" value="1"/>
</dbReference>
<dbReference type="InterPro" id="IPR036465">
    <property type="entry name" value="vWFA_dom_sf"/>
</dbReference>
<dbReference type="PANTHER" id="PTHR37464:SF1">
    <property type="entry name" value="BLL2463 PROTEIN"/>
    <property type="match status" value="1"/>
</dbReference>
<evidence type="ECO:0000259" key="3">
    <source>
        <dbReference type="Pfam" id="PF13519"/>
    </source>
</evidence>
<feature type="domain" description="Aerotolerance regulator N-terminal" evidence="2">
    <location>
        <begin position="1"/>
        <end position="78"/>
    </location>
</feature>
<dbReference type="Gene3D" id="3.40.50.410">
    <property type="entry name" value="von Willebrand factor, type A domain"/>
    <property type="match status" value="1"/>
</dbReference>
<accession>A0A7C4LKR8</accession>
<comment type="caution">
    <text evidence="4">The sequence shown here is derived from an EMBL/GenBank/DDBJ whole genome shotgun (WGS) entry which is preliminary data.</text>
</comment>
<evidence type="ECO:0000313" key="4">
    <source>
        <dbReference type="EMBL" id="HGT38278.1"/>
    </source>
</evidence>
<dbReference type="EMBL" id="DSVQ01000006">
    <property type="protein sequence ID" value="HGT38278.1"/>
    <property type="molecule type" value="Genomic_DNA"/>
</dbReference>
<organism evidence="4">
    <name type="scientific">Schlesneria paludicola</name>
    <dbReference type="NCBI Taxonomy" id="360056"/>
    <lineage>
        <taxon>Bacteria</taxon>
        <taxon>Pseudomonadati</taxon>
        <taxon>Planctomycetota</taxon>
        <taxon>Planctomycetia</taxon>
        <taxon>Planctomycetales</taxon>
        <taxon>Planctomycetaceae</taxon>
        <taxon>Schlesneria</taxon>
    </lineage>
</organism>
<feature type="transmembrane region" description="Helical" evidence="1">
    <location>
        <begin position="6"/>
        <end position="26"/>
    </location>
</feature>
<gene>
    <name evidence="4" type="ORF">ENS64_03300</name>
</gene>
<keyword evidence="1" id="KW-0472">Membrane</keyword>
<keyword evidence="1" id="KW-0812">Transmembrane</keyword>
<dbReference type="AlphaFoldDB" id="A0A7C4LKR8"/>
<feature type="transmembrane region" description="Helical" evidence="1">
    <location>
        <begin position="85"/>
        <end position="110"/>
    </location>
</feature>
<keyword evidence="1" id="KW-1133">Transmembrane helix</keyword>
<dbReference type="InterPro" id="IPR002035">
    <property type="entry name" value="VWF_A"/>
</dbReference>
<protein>
    <submittedName>
        <fullName evidence="4">VWA domain-containing protein</fullName>
    </submittedName>
</protein>
<dbReference type="PANTHER" id="PTHR37464">
    <property type="entry name" value="BLL2463 PROTEIN"/>
    <property type="match status" value="1"/>
</dbReference>
<dbReference type="Pfam" id="PF07584">
    <property type="entry name" value="BatA"/>
    <property type="match status" value="1"/>
</dbReference>
<dbReference type="InterPro" id="IPR011933">
    <property type="entry name" value="Double_TM_dom"/>
</dbReference>
<sequence length="905" mass="99107">MLGFTAASFALAGLAAAAGPVIIHLLNRQRFRVVAWAAMDFLRDALVRKRRMLQVRDLILLVLRVLALVLFGLALARPFLMGGGWGAWTAALLLGLFVLTGLFAACWAVAQTRQGRLAFAALTGTSLVLLLLWGGWTWGGRAAADDGQAARHVPVHAVLIIDNSRSLGVETAQGTLLDQAKARALRFLDALPRDSRVTLIPLAGSVEPFPQDAFRSVEEARRALDRIFLVDVAGDVTAALEAAHEACRTTPELPTKRVAVLTDLQATAWSGVDWERWSKELPGLQIAPLSSGNDRNLWVADFALEDGIAGTEAPARFLARIRSTPESAAALSRGPQTTSSGDESWAVQVRLSVDGVEVGSRVVALSPGQTREVEFTHQFDIPGSPGRPHDSVAVLEIQPESLAADRLPSDNRVVRIVPVVSALPIVFVDQWGDQENVAQGRIGETYALRHLLAPRLTDDLSPRRLIQAVHVRPEEVTERLLETARLVIVAGVESPGTMTRVLREFVVQGGPLMVFAGGGFDPVAWQELAWQHGAGILAAPLLPRPMGATPQDVTELRPFFVDFDSLQHDDFLIAGEDPQALRALFQATPFFKAVQVDLTSETLETWRAAALARAEEELNFLRAWDQTRHRATALDSAERADEERWRRLEPNWWAWRSPLPLWKRDRTAEQWVEAEQPRVLATFQGGQTPWLVERSVGAGRIALWTSGVTSDWNLLRSSAVLYVFHRACHRLLESTLPRRNFQAGDRIVLPMSAVDDARFFVERPTGERERLVMEALGANVSGVIIRRPLLSGLYTVQSEAAEQGTTVGPTPPGGIEPNRAAAVDLKLAVQAPVSESELEVLPPWSLQHQLGPLGIRVLGVDEPLHLEGGLRRGQSLWKWCTGAMLAALLLEMVLLAGTKFTREAT</sequence>
<reference evidence="4" key="1">
    <citation type="journal article" date="2020" name="mSystems">
        <title>Genome- and Community-Level Interaction Insights into Carbon Utilization and Element Cycling Functions of Hydrothermarchaeota in Hydrothermal Sediment.</title>
        <authorList>
            <person name="Zhou Z."/>
            <person name="Liu Y."/>
            <person name="Xu W."/>
            <person name="Pan J."/>
            <person name="Luo Z.H."/>
            <person name="Li M."/>
        </authorList>
    </citation>
    <scope>NUCLEOTIDE SEQUENCE [LARGE SCALE GENOMIC DNA]</scope>
    <source>
        <strain evidence="4">SpSt-508</strain>
    </source>
</reference>
<dbReference type="SUPFAM" id="SSF52317">
    <property type="entry name" value="Class I glutamine amidotransferase-like"/>
    <property type="match status" value="1"/>
</dbReference>
<dbReference type="InterPro" id="IPR024163">
    <property type="entry name" value="Aerotolerance_reg_N"/>
</dbReference>
<dbReference type="SUPFAM" id="SSF53300">
    <property type="entry name" value="vWA-like"/>
    <property type="match status" value="1"/>
</dbReference>
<evidence type="ECO:0000259" key="2">
    <source>
        <dbReference type="Pfam" id="PF07584"/>
    </source>
</evidence>
<dbReference type="InterPro" id="IPR029062">
    <property type="entry name" value="Class_I_gatase-like"/>
</dbReference>
<proteinExistence type="predicted"/>
<feature type="transmembrane region" description="Helical" evidence="1">
    <location>
        <begin position="117"/>
        <end position="136"/>
    </location>
</feature>
<feature type="domain" description="VWFA" evidence="3">
    <location>
        <begin position="158"/>
        <end position="263"/>
    </location>
</feature>
<dbReference type="NCBIfam" id="TIGR02226">
    <property type="entry name" value="two_anch"/>
    <property type="match status" value="1"/>
</dbReference>